<reference evidence="1" key="1">
    <citation type="journal article" date="2023" name="IScience">
        <title>Live-bearing cockroach genome reveals convergent evolutionary mechanisms linked to viviparity in insects and beyond.</title>
        <authorList>
            <person name="Fouks B."/>
            <person name="Harrison M.C."/>
            <person name="Mikhailova A.A."/>
            <person name="Marchal E."/>
            <person name="English S."/>
            <person name="Carruthers M."/>
            <person name="Jennings E.C."/>
            <person name="Chiamaka E.L."/>
            <person name="Frigard R.A."/>
            <person name="Pippel M."/>
            <person name="Attardo G.M."/>
            <person name="Benoit J.B."/>
            <person name="Bornberg-Bauer E."/>
            <person name="Tobe S.S."/>
        </authorList>
    </citation>
    <scope>NUCLEOTIDE SEQUENCE</scope>
    <source>
        <strain evidence="1">Stay&amp;Tobe</strain>
    </source>
</reference>
<dbReference type="Gene3D" id="3.40.720.10">
    <property type="entry name" value="Alkaline Phosphatase, subunit A"/>
    <property type="match status" value="1"/>
</dbReference>
<comment type="caution">
    <text evidence="1">The sequence shown here is derived from an EMBL/GenBank/DDBJ whole genome shotgun (WGS) entry which is preliminary data.</text>
</comment>
<gene>
    <name evidence="1" type="ORF">L9F63_015586</name>
</gene>
<dbReference type="CDD" id="cd16021">
    <property type="entry name" value="ALP_like"/>
    <property type="match status" value="1"/>
</dbReference>
<organism evidence="1 2">
    <name type="scientific">Diploptera punctata</name>
    <name type="common">Pacific beetle cockroach</name>
    <dbReference type="NCBI Taxonomy" id="6984"/>
    <lineage>
        <taxon>Eukaryota</taxon>
        <taxon>Metazoa</taxon>
        <taxon>Ecdysozoa</taxon>
        <taxon>Arthropoda</taxon>
        <taxon>Hexapoda</taxon>
        <taxon>Insecta</taxon>
        <taxon>Pterygota</taxon>
        <taxon>Neoptera</taxon>
        <taxon>Polyneoptera</taxon>
        <taxon>Dictyoptera</taxon>
        <taxon>Blattodea</taxon>
        <taxon>Blaberoidea</taxon>
        <taxon>Blaberidae</taxon>
        <taxon>Diplopterinae</taxon>
        <taxon>Diploptera</taxon>
    </lineage>
</organism>
<reference evidence="1" key="2">
    <citation type="submission" date="2023-05" db="EMBL/GenBank/DDBJ databases">
        <authorList>
            <person name="Fouks B."/>
        </authorList>
    </citation>
    <scope>NUCLEOTIDE SEQUENCE</scope>
    <source>
        <strain evidence="1">Stay&amp;Tobe</strain>
        <tissue evidence="1">Testes</tissue>
    </source>
</reference>
<dbReference type="GO" id="GO:0005615">
    <property type="term" value="C:extracellular space"/>
    <property type="evidence" value="ECO:0007669"/>
    <property type="project" value="TreeGrafter"/>
</dbReference>
<evidence type="ECO:0000313" key="1">
    <source>
        <dbReference type="EMBL" id="KAJ9592748.1"/>
    </source>
</evidence>
<protein>
    <submittedName>
        <fullName evidence="1">Uncharacterized protein</fullName>
    </submittedName>
</protein>
<dbReference type="PANTHER" id="PTHR10974:SF1">
    <property type="entry name" value="FI08016P-RELATED"/>
    <property type="match status" value="1"/>
</dbReference>
<dbReference type="AlphaFoldDB" id="A0AAD8A7C1"/>
<dbReference type="SUPFAM" id="SSF53649">
    <property type="entry name" value="Alkaline phosphatase-like"/>
    <property type="match status" value="1"/>
</dbReference>
<dbReference type="FunFam" id="3.40.720.10:FF:000017">
    <property type="entry name" value="Predicted protein"/>
    <property type="match status" value="1"/>
</dbReference>
<proteinExistence type="predicted"/>
<accession>A0AAD8A7C1</accession>
<sequence>MKKNSSIKNEETLNVLIVGMDSVSRINLHRQMPKTINVLENMDAIELLGYNKVADNTFLNLVPVLSGLTESELSQTSCWFKNTTFDKCNWIWKNFKEIGFRTAFGEDTSEFGLFTYMKLGFQEQPTDYYIRTIMRTSEEDIGYKKDPYARVCLGSEMTYVALLRYIKNYALTMSFKESFAFFWVTSLTHDYLNYPSLGDDKFAEFFNQLIDSGSLNRTLLIFMSDHGIRWGDIRETYQGRLEERLPFVFFVFPDWFKEQYPAAIANLRKNKYRLTTPFDIYKTLYDIVDLKQLEQETILKRSKDLSEMEPKPRAISLFLSVPKNRNCEVAGIEKHWCTCQKSEPLPIEDPIAMKMSLVLVEYLNNMLKPYGLCSELKYAELKSANVQFPLEDMAQKITDKGLKDYVIVTRTTPGDALFEATIRHYLGNNTVNVIGTVSRINSYGSQSMCVTDYHVKPYCFCSSFLNSTSK</sequence>
<keyword evidence="2" id="KW-1185">Reference proteome</keyword>
<evidence type="ECO:0000313" key="2">
    <source>
        <dbReference type="Proteomes" id="UP001233999"/>
    </source>
</evidence>
<dbReference type="Proteomes" id="UP001233999">
    <property type="component" value="Unassembled WGS sequence"/>
</dbReference>
<dbReference type="EMBL" id="JASPKZ010003809">
    <property type="protein sequence ID" value="KAJ9592748.1"/>
    <property type="molecule type" value="Genomic_DNA"/>
</dbReference>
<dbReference type="InterPro" id="IPR004245">
    <property type="entry name" value="DUF229"/>
</dbReference>
<dbReference type="PANTHER" id="PTHR10974">
    <property type="entry name" value="FI08016P-RELATED"/>
    <property type="match status" value="1"/>
</dbReference>
<dbReference type="InterPro" id="IPR017850">
    <property type="entry name" value="Alkaline_phosphatase_core_sf"/>
</dbReference>
<dbReference type="Pfam" id="PF02995">
    <property type="entry name" value="DUF229"/>
    <property type="match status" value="1"/>
</dbReference>
<name>A0AAD8A7C1_DIPPU</name>